<gene>
    <name evidence="1" type="ORF">EIZ48_27830</name>
</gene>
<organism evidence="1 2">
    <name type="scientific">Photobacterium alginatilyticum</name>
    <dbReference type="NCBI Taxonomy" id="1775171"/>
    <lineage>
        <taxon>Bacteria</taxon>
        <taxon>Pseudomonadati</taxon>
        <taxon>Pseudomonadota</taxon>
        <taxon>Gammaproteobacteria</taxon>
        <taxon>Vibrionales</taxon>
        <taxon>Vibrionaceae</taxon>
        <taxon>Photobacterium</taxon>
    </lineage>
</organism>
<sequence>MHTINIIDKLDTTHNGPEAKHWVTDEWQEVFLNQGSLDGACGHYCLFMSLIINGVISRKDALTALSFKQDGRTNIGKLASRVKNQNFFHGTLDTEIEDIFDGVYSREVEIERYKFGNLREFVVNNIKENHPVMLGISWPNGGHWVTVVGLDYEGEGSSKELYRFLVIDPSGKSMRYCPWNGVISVKGTGGPYPYEWWGEQQKVKLEDALAIRAI</sequence>
<accession>A0ABW9YRB4</accession>
<dbReference type="Proteomes" id="UP000738517">
    <property type="component" value="Unassembled WGS sequence"/>
</dbReference>
<evidence type="ECO:0008006" key="3">
    <source>
        <dbReference type="Google" id="ProtNLM"/>
    </source>
</evidence>
<protein>
    <recommendedName>
        <fullName evidence="3">Peptidase C39-like domain-containing protein</fullName>
    </recommendedName>
</protein>
<keyword evidence="2" id="KW-1185">Reference proteome</keyword>
<evidence type="ECO:0000313" key="2">
    <source>
        <dbReference type="Proteomes" id="UP000738517"/>
    </source>
</evidence>
<dbReference type="RefSeq" id="WP_160658589.1">
    <property type="nucleotide sequence ID" value="NZ_RSEJ01000072.1"/>
</dbReference>
<name>A0ABW9YRB4_9GAMM</name>
<evidence type="ECO:0000313" key="1">
    <source>
        <dbReference type="EMBL" id="NBI56294.1"/>
    </source>
</evidence>
<dbReference type="EMBL" id="RSEJ01000072">
    <property type="protein sequence ID" value="NBI56294.1"/>
    <property type="molecule type" value="Genomic_DNA"/>
</dbReference>
<proteinExistence type="predicted"/>
<reference evidence="1 2" key="1">
    <citation type="journal article" date="2017" name="Int. J. Syst. Evol. Microbiol.">
        <title>Photobacterium alginatilyticum sp. nov., a marine bacterium isolated from bottom seawater.</title>
        <authorList>
            <person name="Wang X."/>
            <person name="Wang Y."/>
            <person name="Yang X."/>
            <person name="Sun H."/>
            <person name="Li B."/>
            <person name="Zhang X.H."/>
        </authorList>
    </citation>
    <scope>NUCLEOTIDE SEQUENCE [LARGE SCALE GENOMIC DNA]</scope>
    <source>
        <strain evidence="1 2">P03D4</strain>
    </source>
</reference>
<comment type="caution">
    <text evidence="1">The sequence shown here is derived from an EMBL/GenBank/DDBJ whole genome shotgun (WGS) entry which is preliminary data.</text>
</comment>